<keyword evidence="2" id="KW-1185">Reference proteome</keyword>
<gene>
    <name evidence="1" type="ordered locus">DP0729</name>
</gene>
<dbReference type="AlphaFoldDB" id="Q6AQB5"/>
<name>Q6AQB5_DESPS</name>
<dbReference type="HOGENOM" id="CLU_2552761_0_0_7"/>
<organism evidence="1 2">
    <name type="scientific">Desulfotalea psychrophila (strain LSv54 / DSM 12343)</name>
    <dbReference type="NCBI Taxonomy" id="177439"/>
    <lineage>
        <taxon>Bacteria</taxon>
        <taxon>Pseudomonadati</taxon>
        <taxon>Thermodesulfobacteriota</taxon>
        <taxon>Desulfobulbia</taxon>
        <taxon>Desulfobulbales</taxon>
        <taxon>Desulfocapsaceae</taxon>
        <taxon>Desulfotalea</taxon>
    </lineage>
</organism>
<dbReference type="EMBL" id="CR522870">
    <property type="protein sequence ID" value="CAG35458.1"/>
    <property type="molecule type" value="Genomic_DNA"/>
</dbReference>
<dbReference type="KEGG" id="dps:DP0729"/>
<evidence type="ECO:0000313" key="2">
    <source>
        <dbReference type="Proteomes" id="UP000000602"/>
    </source>
</evidence>
<evidence type="ECO:0000313" key="1">
    <source>
        <dbReference type="EMBL" id="CAG35458.1"/>
    </source>
</evidence>
<proteinExistence type="predicted"/>
<protein>
    <submittedName>
        <fullName evidence="1">Uncharacterized protein</fullName>
    </submittedName>
</protein>
<dbReference type="Proteomes" id="UP000000602">
    <property type="component" value="Chromosome"/>
</dbReference>
<sequence length="82" mass="9330">MTKVSLRSLSNSSRSLTMFAYLSTDGTAWETVWESRSPPNYIQSPKLINFDLGLFFALRDEGTQAMPWMAESCDLNFPYPLV</sequence>
<accession>Q6AQB5</accession>
<reference evidence="2" key="1">
    <citation type="journal article" date="2004" name="Environ. Microbiol.">
        <title>The genome of Desulfotalea psychrophila, a sulfate-reducing bacterium from permanently cold Arctic sediments.</title>
        <authorList>
            <person name="Rabus R."/>
            <person name="Ruepp A."/>
            <person name="Frickey T."/>
            <person name="Rattei T."/>
            <person name="Fartmann B."/>
            <person name="Stark M."/>
            <person name="Bauer M."/>
            <person name="Zibat A."/>
            <person name="Lombardot T."/>
            <person name="Becker I."/>
            <person name="Amann J."/>
            <person name="Gellner K."/>
            <person name="Teeling H."/>
            <person name="Leuschner W.D."/>
            <person name="Gloeckner F.-O."/>
            <person name="Lupas A.N."/>
            <person name="Amann R."/>
            <person name="Klenk H.-P."/>
        </authorList>
    </citation>
    <scope>NUCLEOTIDE SEQUENCE [LARGE SCALE GENOMIC DNA]</scope>
    <source>
        <strain evidence="2">DSM 12343 / LSv54</strain>
    </source>
</reference>